<evidence type="ECO:0000313" key="2">
    <source>
        <dbReference type="Proteomes" id="UP000324748"/>
    </source>
</evidence>
<dbReference type="EMBL" id="VSWC01000014">
    <property type="protein sequence ID" value="KAA1114641.1"/>
    <property type="molecule type" value="Genomic_DNA"/>
</dbReference>
<comment type="caution">
    <text evidence="1">The sequence shown here is derived from an EMBL/GenBank/DDBJ whole genome shotgun (WGS) entry which is preliminary data.</text>
</comment>
<proteinExistence type="predicted"/>
<name>A0A5B0QN49_PUCGR</name>
<evidence type="ECO:0000313" key="1">
    <source>
        <dbReference type="EMBL" id="KAA1114641.1"/>
    </source>
</evidence>
<accession>A0A5B0QN49</accession>
<sequence>MCRLELMLQESENLFLVHHSSRIHVVWTRTLGQLDPRTFLLKHAPSQEPAACICNTHPISSLASDDFQASLDEGQRLHSKCATGLQPHISTSWTRHRSQLGISNNVGKNSQFLLFLFIWHFDWCSVSGTSSLYLQWTRDLATRTRRLPISGRRTATALEERDKASNLFILTIVGRVSRQVYTGQAGLISQGNIQRIRICKTRLILWPIPADDSKRAWYQSNVVALTWAYPANLS</sequence>
<keyword evidence="2" id="KW-1185">Reference proteome</keyword>
<dbReference type="Proteomes" id="UP000324748">
    <property type="component" value="Unassembled WGS sequence"/>
</dbReference>
<gene>
    <name evidence="1" type="ORF">PGT21_016883</name>
</gene>
<reference evidence="1 2" key="1">
    <citation type="submission" date="2019-05" db="EMBL/GenBank/DDBJ databases">
        <title>Emergence of the Ug99 lineage of the wheat stem rust pathogen through somatic hybridization.</title>
        <authorList>
            <person name="Li F."/>
            <person name="Upadhyaya N.M."/>
            <person name="Sperschneider J."/>
            <person name="Matny O."/>
            <person name="Nguyen-Phuc H."/>
            <person name="Mago R."/>
            <person name="Raley C."/>
            <person name="Miller M.E."/>
            <person name="Silverstein K.A.T."/>
            <person name="Henningsen E."/>
            <person name="Hirsch C.D."/>
            <person name="Visser B."/>
            <person name="Pretorius Z.A."/>
            <person name="Steffenson B.J."/>
            <person name="Schwessinger B."/>
            <person name="Dodds P.N."/>
            <person name="Figueroa M."/>
        </authorList>
    </citation>
    <scope>NUCLEOTIDE SEQUENCE [LARGE SCALE GENOMIC DNA]</scope>
    <source>
        <strain evidence="1">21-0</strain>
    </source>
</reference>
<protein>
    <submittedName>
        <fullName evidence="1">Uncharacterized protein</fullName>
    </submittedName>
</protein>
<organism evidence="1 2">
    <name type="scientific">Puccinia graminis f. sp. tritici</name>
    <dbReference type="NCBI Taxonomy" id="56615"/>
    <lineage>
        <taxon>Eukaryota</taxon>
        <taxon>Fungi</taxon>
        <taxon>Dikarya</taxon>
        <taxon>Basidiomycota</taxon>
        <taxon>Pucciniomycotina</taxon>
        <taxon>Pucciniomycetes</taxon>
        <taxon>Pucciniales</taxon>
        <taxon>Pucciniaceae</taxon>
        <taxon>Puccinia</taxon>
    </lineage>
</organism>
<dbReference type="AlphaFoldDB" id="A0A5B0QN49"/>